<dbReference type="AlphaFoldDB" id="A0AA50KF39"/>
<dbReference type="RefSeq" id="WP_113940113.1">
    <property type="nucleotide sequence ID" value="NZ_CP132914.1"/>
</dbReference>
<evidence type="ECO:0000313" key="3">
    <source>
        <dbReference type="Proteomes" id="UP000527352"/>
    </source>
</evidence>
<dbReference type="EMBL" id="CP132914">
    <property type="protein sequence ID" value="WMB73496.1"/>
    <property type="molecule type" value="Genomic_DNA"/>
</dbReference>
<dbReference type="Proteomes" id="UP000527352">
    <property type="component" value="Unassembled WGS sequence"/>
</dbReference>
<name>A0AA50KF39_9GAMM</name>
<evidence type="ECO:0000313" key="1">
    <source>
        <dbReference type="EMBL" id="NLQ23879.1"/>
    </source>
</evidence>
<keyword evidence="3" id="KW-1185">Reference proteome</keyword>
<evidence type="ECO:0000313" key="2">
    <source>
        <dbReference type="EMBL" id="WMB73496.1"/>
    </source>
</evidence>
<dbReference type="EMBL" id="JABAEB010000007">
    <property type="protein sequence ID" value="NLQ23879.1"/>
    <property type="molecule type" value="Genomic_DNA"/>
</dbReference>
<accession>A0AA50KF39</accession>
<organism evidence="2">
    <name type="scientific">Shewanella oncorhynchi</name>
    <dbReference type="NCBI Taxonomy" id="2726434"/>
    <lineage>
        <taxon>Bacteria</taxon>
        <taxon>Pseudomonadati</taxon>
        <taxon>Pseudomonadota</taxon>
        <taxon>Gammaproteobacteria</taxon>
        <taxon>Alteromonadales</taxon>
        <taxon>Shewanellaceae</taxon>
        <taxon>Shewanella</taxon>
    </lineage>
</organism>
<reference evidence="2" key="2">
    <citation type="submission" date="2023-08" db="EMBL/GenBank/DDBJ databases">
        <title>Complete genome sequence of Shewanella oncorhynchi Z-P2, a siderophore putrebactin-producing bacterium.</title>
        <authorList>
            <person name="Zhang Y."/>
        </authorList>
    </citation>
    <scope>NUCLEOTIDE SEQUENCE</scope>
    <source>
        <strain evidence="2">Z-P2</strain>
    </source>
</reference>
<dbReference type="GeneID" id="301338002"/>
<dbReference type="Proteomes" id="UP001236800">
    <property type="component" value="Chromosome"/>
</dbReference>
<reference evidence="1 3" key="1">
    <citation type="submission" date="2020-04" db="EMBL/GenBank/DDBJ databases">
        <title>The first description of lens atrophy caused by putative novel Shewanella sp. that is a new emerging pathogen for cultured rainbow trout?</title>
        <authorList>
            <person name="Saticioglu I.B."/>
            <person name="Duman M."/>
            <person name="Altun S."/>
        </authorList>
    </citation>
    <scope>NUCLEOTIDE SEQUENCE [LARGE SCALE GENOMIC DNA]</scope>
    <source>
        <strain evidence="1 3">S-1</strain>
    </source>
</reference>
<gene>
    <name evidence="1" type="ORF">HGO26_13470</name>
    <name evidence="2" type="ORF">RA178_02420</name>
</gene>
<sequence>MTTRTELLNKLSALSTADPEHCPVVTLNEYFLENEDEESIAPNNWGYGRPSIKEIYRCLKEIEHRSDVQGVYVGMHDEWSEALEDDELWPAAENIHILTCAPLAEVEEWIEGIAADGMGTGWPYGEHQLSPKPYAGYHVYTVYWD</sequence>
<protein>
    <submittedName>
        <fullName evidence="2">Uncharacterized protein</fullName>
    </submittedName>
</protein>
<dbReference type="KEGG" id="sog:RA178_02420"/>
<proteinExistence type="predicted"/>